<name>G3MBR7_9CAUD</name>
<reference evidence="1 2" key="1">
    <citation type="submission" date="2011-09" db="EMBL/GenBank/DDBJ databases">
        <authorList>
            <person name="Pope W.H."/>
            <person name="Pedulla M.L."/>
            <person name="Ford M.E."/>
            <person name="Peebles C.L."/>
            <person name="Hatfull G.H."/>
            <person name="Hendrix R.W."/>
        </authorList>
    </citation>
    <scope>NUCLEOTIDE SEQUENCE [LARGE SCALE GENOMIC DNA]</scope>
    <source>
        <strain evidence="1">G</strain>
    </source>
</reference>
<accession>G3MBR7</accession>
<evidence type="ECO:0000313" key="1">
    <source>
        <dbReference type="EMBL" id="AEO93460.1"/>
    </source>
</evidence>
<sequence length="110" mass="13051">MNELAIYGTDYTITHDLGEEFNEQFDNLVTLMLLFGYEVTSFRRDRTRKGWDYISSIYSVLNGKTHEYIMNIILRVDKQEKLISFYIHDNVNGVDAKENVFEYCYSLIIK</sequence>
<dbReference type="EMBL" id="JN638751">
    <property type="protein sequence ID" value="AEO93460.1"/>
    <property type="molecule type" value="Genomic_DNA"/>
</dbReference>
<dbReference type="RefSeq" id="YP_009015504.1">
    <property type="nucleotide sequence ID" value="NC_023719.1"/>
</dbReference>
<dbReference type="Proteomes" id="UP000009273">
    <property type="component" value="Segment"/>
</dbReference>
<dbReference type="KEGG" id="vg:18563416"/>
<organism evidence="1 2">
    <name type="scientific">Bacillus phage G</name>
    <dbReference type="NCBI Taxonomy" id="2884420"/>
    <lineage>
        <taxon>Viruses</taxon>
        <taxon>Duplodnaviria</taxon>
        <taxon>Heunggongvirae</taxon>
        <taxon>Uroviricota</taxon>
        <taxon>Caudoviricetes</taxon>
        <taxon>Donellivirus</taxon>
        <taxon>Donellivirus gee</taxon>
    </lineage>
</organism>
<proteinExistence type="predicted"/>
<dbReference type="GeneID" id="18563416"/>
<gene>
    <name evidence="1" type="primary">201</name>
    <name evidence="1" type="ORF">G_201</name>
</gene>
<evidence type="ECO:0000313" key="2">
    <source>
        <dbReference type="Proteomes" id="UP000009273"/>
    </source>
</evidence>
<keyword evidence="2" id="KW-1185">Reference proteome</keyword>
<protein>
    <submittedName>
        <fullName evidence="1">Gp201</fullName>
    </submittedName>
</protein>